<name>A0A1G2QP43_9BACT</name>
<dbReference type="Proteomes" id="UP000179245">
    <property type="component" value="Unassembled WGS sequence"/>
</dbReference>
<evidence type="ECO:0000256" key="1">
    <source>
        <dbReference type="SAM" id="MobiDB-lite"/>
    </source>
</evidence>
<proteinExistence type="predicted"/>
<sequence>MPYNLVNSSTDEMLANLGKLAVVAASGSEAPVSVAGETAVDSSKIGVEEWVQFKGKVAIADELIVGKLAILNEVQILKNLKVLGDIRLAGNLQIDGAVTLKFFEAEANSLQVGDAVAIAGDKLVRRAGSNDTTYKPAIGLVASISSDMGDKRIVQVAVSGVVKNLKDLQAGAIYFLAQNDGELSTQTIDKLLAQVDQIANGTANIYNLTPNTSPSIENGSVARGLTPKVSDAEGQMVQVLGVARSVNEFVIMPSLQVAIIGKDGSVANLFNSTFWNAISAGSTGVVASPTNNSQPIASEPNTYNPTPITSSGSPFDSTNPLTSISEPTTNIPSISEPITSTTPAPPSTDTGVIAPTTSATVAPDATAPTSTAPTISTISSAPIIPISTPAPSLITVPITYNLTPNISSATAPVSATTASSEPITNNLIPITSAPIVSATISSAPVTSSSVAPSTEFSPALVPSTESSSAPAS</sequence>
<evidence type="ECO:0000313" key="3">
    <source>
        <dbReference type="Proteomes" id="UP000179245"/>
    </source>
</evidence>
<evidence type="ECO:0000313" key="2">
    <source>
        <dbReference type="EMBL" id="OHA62266.1"/>
    </source>
</evidence>
<gene>
    <name evidence="2" type="ORF">A2117_00680</name>
</gene>
<dbReference type="STRING" id="1802443.A2117_00680"/>
<feature type="compositionally biased region" description="Polar residues" evidence="1">
    <location>
        <begin position="290"/>
        <end position="326"/>
    </location>
</feature>
<feature type="compositionally biased region" description="Low complexity" evidence="1">
    <location>
        <begin position="327"/>
        <end position="342"/>
    </location>
</feature>
<feature type="region of interest" description="Disordered" evidence="1">
    <location>
        <begin position="446"/>
        <end position="472"/>
    </location>
</feature>
<reference evidence="2 3" key="1">
    <citation type="journal article" date="2016" name="Nat. Commun.">
        <title>Thousands of microbial genomes shed light on interconnected biogeochemical processes in an aquifer system.</title>
        <authorList>
            <person name="Anantharaman K."/>
            <person name="Brown C.T."/>
            <person name="Hug L.A."/>
            <person name="Sharon I."/>
            <person name="Castelle C.J."/>
            <person name="Probst A.J."/>
            <person name="Thomas B.C."/>
            <person name="Singh A."/>
            <person name="Wilkins M.J."/>
            <person name="Karaoz U."/>
            <person name="Brodie E.L."/>
            <person name="Williams K.H."/>
            <person name="Hubbard S.S."/>
            <person name="Banfield J.F."/>
        </authorList>
    </citation>
    <scope>NUCLEOTIDE SEQUENCE [LARGE SCALE GENOMIC DNA]</scope>
</reference>
<feature type="compositionally biased region" description="Polar residues" evidence="1">
    <location>
        <begin position="463"/>
        <end position="472"/>
    </location>
</feature>
<protein>
    <submittedName>
        <fullName evidence="2">Uncharacterized protein</fullName>
    </submittedName>
</protein>
<accession>A0A1G2QP43</accession>
<comment type="caution">
    <text evidence="2">The sequence shown here is derived from an EMBL/GenBank/DDBJ whole genome shotgun (WGS) entry which is preliminary data.</text>
</comment>
<organism evidence="2 3">
    <name type="scientific">Candidatus Wildermuthbacteria bacterium GWA2_46_15</name>
    <dbReference type="NCBI Taxonomy" id="1802443"/>
    <lineage>
        <taxon>Bacteria</taxon>
        <taxon>Candidatus Wildermuthiibacteriota</taxon>
    </lineage>
</organism>
<dbReference type="AlphaFoldDB" id="A0A1G2QP43"/>
<dbReference type="EMBL" id="MHTO01000018">
    <property type="protein sequence ID" value="OHA62266.1"/>
    <property type="molecule type" value="Genomic_DNA"/>
</dbReference>
<feature type="region of interest" description="Disordered" evidence="1">
    <location>
        <begin position="290"/>
        <end position="348"/>
    </location>
</feature>